<dbReference type="PANTHER" id="PTHR23416">
    <property type="entry name" value="SIALIC ACID SYNTHASE-RELATED"/>
    <property type="match status" value="1"/>
</dbReference>
<dbReference type="Pfam" id="PF00132">
    <property type="entry name" value="Hexapep"/>
    <property type="match status" value="1"/>
</dbReference>
<evidence type="ECO:0000256" key="3">
    <source>
        <dbReference type="ARBA" id="ARBA00022737"/>
    </source>
</evidence>
<dbReference type="InterPro" id="IPR011004">
    <property type="entry name" value="Trimer_LpxA-like_sf"/>
</dbReference>
<evidence type="ECO:0000313" key="5">
    <source>
        <dbReference type="EMBL" id="QDV66352.1"/>
    </source>
</evidence>
<dbReference type="GO" id="GO:0008870">
    <property type="term" value="F:galactoside O-acetyltransferase activity"/>
    <property type="evidence" value="ECO:0007669"/>
    <property type="project" value="UniProtKB-EC"/>
</dbReference>
<keyword evidence="2 5" id="KW-0808">Transferase</keyword>
<dbReference type="InterPro" id="IPR051159">
    <property type="entry name" value="Hexapeptide_acetyltransf"/>
</dbReference>
<reference evidence="5 6" key="1">
    <citation type="submission" date="2019-02" db="EMBL/GenBank/DDBJ databases">
        <title>Deep-cultivation of Planctomycetes and their phenomic and genomic characterization uncovers novel biology.</title>
        <authorList>
            <person name="Wiegand S."/>
            <person name="Jogler M."/>
            <person name="Boedeker C."/>
            <person name="Pinto D."/>
            <person name="Vollmers J."/>
            <person name="Rivas-Marin E."/>
            <person name="Kohn T."/>
            <person name="Peeters S.H."/>
            <person name="Heuer A."/>
            <person name="Rast P."/>
            <person name="Oberbeckmann S."/>
            <person name="Bunk B."/>
            <person name="Jeske O."/>
            <person name="Meyerdierks A."/>
            <person name="Storesund J.E."/>
            <person name="Kallscheuer N."/>
            <person name="Luecker S."/>
            <person name="Lage O.M."/>
            <person name="Pohl T."/>
            <person name="Merkel B.J."/>
            <person name="Hornburger P."/>
            <person name="Mueller R.-W."/>
            <person name="Bruemmer F."/>
            <person name="Labrenz M."/>
            <person name="Spormann A.M."/>
            <person name="Op den Camp H."/>
            <person name="Overmann J."/>
            <person name="Amann R."/>
            <person name="Jetten M.S.M."/>
            <person name="Mascher T."/>
            <person name="Medema M.H."/>
            <person name="Devos D.P."/>
            <person name="Kaster A.-K."/>
            <person name="Ovreas L."/>
            <person name="Rohde M."/>
            <person name="Galperin M.Y."/>
            <person name="Jogler C."/>
        </authorList>
    </citation>
    <scope>NUCLEOTIDE SEQUENCE [LARGE SCALE GENOMIC DNA]</scope>
    <source>
        <strain evidence="5 6">Poly24</strain>
    </source>
</reference>
<dbReference type="PROSITE" id="PS00101">
    <property type="entry name" value="HEXAPEP_TRANSFERASES"/>
    <property type="match status" value="1"/>
</dbReference>
<keyword evidence="3" id="KW-0677">Repeat</keyword>
<accession>A0A518JLD1</accession>
<dbReference type="PANTHER" id="PTHR23416:SF23">
    <property type="entry name" value="ACETYLTRANSFERASE C18B11.09C-RELATED"/>
    <property type="match status" value="1"/>
</dbReference>
<dbReference type="RefSeq" id="WP_145088785.1">
    <property type="nucleotide sequence ID" value="NZ_CP036348.1"/>
</dbReference>
<evidence type="ECO:0000256" key="1">
    <source>
        <dbReference type="ARBA" id="ARBA00007274"/>
    </source>
</evidence>
<keyword evidence="4 5" id="KW-0012">Acyltransferase</keyword>
<sequence>MGFRCQFASESLQLVEVEMLNYLWRHRIQAESLAGNVRLWGKRLWTFPELFMLCVRRWMLLLRNCDLGPMAVVSPLCLRGNPARLRIGDGSIIGRVEIHLLDDVDIGDNVVVNDGVQLLTGSHDVHASDYRHITLPIKIEDFVWVATRSIILPGVTLGRGAVVGAGSVVARDVAAGVIVAGNPAREIGRRDCSQLGYLPSRNSAAMEAWLGRTDSTK</sequence>
<evidence type="ECO:0000256" key="4">
    <source>
        <dbReference type="ARBA" id="ARBA00023315"/>
    </source>
</evidence>
<evidence type="ECO:0000313" key="6">
    <source>
        <dbReference type="Proteomes" id="UP000315082"/>
    </source>
</evidence>
<dbReference type="InterPro" id="IPR018357">
    <property type="entry name" value="Hexapep_transf_CS"/>
</dbReference>
<dbReference type="Proteomes" id="UP000315082">
    <property type="component" value="Chromosome"/>
</dbReference>
<gene>
    <name evidence="5" type="primary">lacA_2</name>
    <name evidence="5" type="ORF">Poly24_00360</name>
</gene>
<dbReference type="EC" id="2.3.1.18" evidence="5"/>
<dbReference type="GO" id="GO:0005829">
    <property type="term" value="C:cytosol"/>
    <property type="evidence" value="ECO:0007669"/>
    <property type="project" value="TreeGrafter"/>
</dbReference>
<dbReference type="InterPro" id="IPR001451">
    <property type="entry name" value="Hexapep"/>
</dbReference>
<protein>
    <submittedName>
        <fullName evidence="5">Galactoside O-acetyltransferase</fullName>
        <ecNumber evidence="5">2.3.1.18</ecNumber>
    </submittedName>
</protein>
<name>A0A518JLD1_9BACT</name>
<dbReference type="OrthoDB" id="285017at2"/>
<keyword evidence="6" id="KW-1185">Reference proteome</keyword>
<dbReference type="AlphaFoldDB" id="A0A518JLD1"/>
<dbReference type="EMBL" id="CP036348">
    <property type="protein sequence ID" value="QDV66352.1"/>
    <property type="molecule type" value="Genomic_DNA"/>
</dbReference>
<organism evidence="5 6">
    <name type="scientific">Rosistilla carotiformis</name>
    <dbReference type="NCBI Taxonomy" id="2528017"/>
    <lineage>
        <taxon>Bacteria</taxon>
        <taxon>Pseudomonadati</taxon>
        <taxon>Planctomycetota</taxon>
        <taxon>Planctomycetia</taxon>
        <taxon>Pirellulales</taxon>
        <taxon>Pirellulaceae</taxon>
        <taxon>Rosistilla</taxon>
    </lineage>
</organism>
<dbReference type="Gene3D" id="2.160.10.10">
    <property type="entry name" value="Hexapeptide repeat proteins"/>
    <property type="match status" value="1"/>
</dbReference>
<evidence type="ECO:0000256" key="2">
    <source>
        <dbReference type="ARBA" id="ARBA00022679"/>
    </source>
</evidence>
<dbReference type="SUPFAM" id="SSF51161">
    <property type="entry name" value="Trimeric LpxA-like enzymes"/>
    <property type="match status" value="1"/>
</dbReference>
<comment type="similarity">
    <text evidence="1">Belongs to the transferase hexapeptide repeat family.</text>
</comment>
<proteinExistence type="inferred from homology"/>
<dbReference type="KEGG" id="rcf:Poly24_00360"/>